<accession>A0A134CJA2</accession>
<dbReference type="RefSeq" id="WP_007392940.1">
    <property type="nucleotide sequence ID" value="NZ_KQ960934.1"/>
</dbReference>
<dbReference type="PANTHER" id="PTHR33969:SF2">
    <property type="entry name" value="SEGREGATION AND CONDENSATION PROTEIN A"/>
    <property type="match status" value="1"/>
</dbReference>
<sequence>MEYQYKVSDFEGPLDLLLYLIEKNKVDIYNIPIVEITDQFQAYIKQLHGFDVNYASKFFLMAATLLKIKSYSLLPKTAGQNETEETSLRDELVQQLVEYKQMKQAANVLRSFWDIRRQMVARERTPAMCSEKFVGNIEAPRLYQAFSVAYQALKKEKKRPIYLQREIYSVEECMQRILYQLDKASQAVALYAIFAECQSKVELIVTFLAVLELLKQGKGKTIACGKDGNSIALRASGR</sequence>
<dbReference type="EMBL" id="LSDT01000015">
    <property type="protein sequence ID" value="KXB92292.1"/>
    <property type="molecule type" value="Genomic_DNA"/>
</dbReference>
<gene>
    <name evidence="3" type="ORF">HMPREF3182_00522</name>
</gene>
<dbReference type="PATRIC" id="fig|1588748.3.peg.495"/>
<dbReference type="STRING" id="1588748.HMPREF3182_00522"/>
<proteinExistence type="predicted"/>
<dbReference type="AlphaFoldDB" id="A0A134CJA2"/>
<dbReference type="PANTHER" id="PTHR33969">
    <property type="entry name" value="SEGREGATION AND CONDENSATION PROTEIN A"/>
    <property type="match status" value="1"/>
</dbReference>
<dbReference type="Gene3D" id="6.10.250.2410">
    <property type="match status" value="1"/>
</dbReference>
<protein>
    <recommendedName>
        <fullName evidence="2">Segregation and condensation protein A</fullName>
    </recommendedName>
</protein>
<dbReference type="Proteomes" id="UP000070160">
    <property type="component" value="Unassembled WGS sequence"/>
</dbReference>
<evidence type="ECO:0000313" key="4">
    <source>
        <dbReference type="Proteomes" id="UP000070160"/>
    </source>
</evidence>
<dbReference type="Pfam" id="PF02616">
    <property type="entry name" value="SMC_ScpA"/>
    <property type="match status" value="1"/>
</dbReference>
<keyword evidence="1" id="KW-0159">Chromosome partition</keyword>
<name>A0A134CJA2_9FIRM</name>
<organism evidence="3 4">
    <name type="scientific">Megasphaera hutchinsoni</name>
    <dbReference type="NCBI Taxonomy" id="1588748"/>
    <lineage>
        <taxon>Bacteria</taxon>
        <taxon>Bacillati</taxon>
        <taxon>Bacillota</taxon>
        <taxon>Negativicutes</taxon>
        <taxon>Veillonellales</taxon>
        <taxon>Veillonellaceae</taxon>
        <taxon>Megasphaera</taxon>
    </lineage>
</organism>
<reference evidence="4" key="1">
    <citation type="submission" date="2016-01" db="EMBL/GenBank/DDBJ databases">
        <authorList>
            <person name="Mitreva M."/>
            <person name="Pepin K.H."/>
            <person name="Mihindukulasuriya K.A."/>
            <person name="Fulton R."/>
            <person name="Fronick C."/>
            <person name="O'Laughlin M."/>
            <person name="Miner T."/>
            <person name="Herter B."/>
            <person name="Rosa B.A."/>
            <person name="Cordes M."/>
            <person name="Tomlinson C."/>
            <person name="Wollam A."/>
            <person name="Palsikar V.B."/>
            <person name="Mardis E.R."/>
            <person name="Wilson R.K."/>
        </authorList>
    </citation>
    <scope>NUCLEOTIDE SEQUENCE [LARGE SCALE GENOMIC DNA]</scope>
    <source>
        <strain evidence="4">KA00182</strain>
    </source>
</reference>
<evidence type="ECO:0000256" key="2">
    <source>
        <dbReference type="ARBA" id="ARBA00044777"/>
    </source>
</evidence>
<evidence type="ECO:0000256" key="1">
    <source>
        <dbReference type="ARBA" id="ARBA00022829"/>
    </source>
</evidence>
<keyword evidence="4" id="KW-1185">Reference proteome</keyword>
<dbReference type="InterPro" id="IPR003768">
    <property type="entry name" value="ScpA"/>
</dbReference>
<comment type="caution">
    <text evidence="3">The sequence shown here is derived from an EMBL/GenBank/DDBJ whole genome shotgun (WGS) entry which is preliminary data.</text>
</comment>
<evidence type="ECO:0000313" key="3">
    <source>
        <dbReference type="EMBL" id="KXB92292.1"/>
    </source>
</evidence>
<dbReference type="GO" id="GO:0007059">
    <property type="term" value="P:chromosome segregation"/>
    <property type="evidence" value="ECO:0007669"/>
    <property type="project" value="UniProtKB-KW"/>
</dbReference>